<protein>
    <recommendedName>
        <fullName evidence="1">Agenet domain-containing protein</fullName>
    </recommendedName>
</protein>
<name>A0A835LML7_9MAGN</name>
<sequence>MKKKASLTKEEKQWFKFKEEEEVEVCGESEGSKDTWYYAKIMKQPNRKNKTKILVEYYRWMASEQGLKRHQNWVKPCSIRPLPPRVAHPVFDCYQEVDAFYNDGWKKGSIDGVHDKVSRYTVYFPLSKDKLDFGVKELRVHLSLG</sequence>
<proteinExistence type="predicted"/>
<dbReference type="PANTHER" id="PTHR31917:SF80">
    <property type="entry name" value="AGENET DOMAIN-CONTAINING PROTEIN-RELATED"/>
    <property type="match status" value="1"/>
</dbReference>
<evidence type="ECO:0000259" key="1">
    <source>
        <dbReference type="SMART" id="SM00743"/>
    </source>
</evidence>
<dbReference type="Pfam" id="PF05641">
    <property type="entry name" value="Agenet"/>
    <property type="match status" value="1"/>
</dbReference>
<feature type="domain" description="Agenet" evidence="1">
    <location>
        <begin position="89"/>
        <end position="145"/>
    </location>
</feature>
<dbReference type="CDD" id="cd20406">
    <property type="entry name" value="Tudor_Agenet_AtDUF_rpt2_4"/>
    <property type="match status" value="1"/>
</dbReference>
<dbReference type="AlphaFoldDB" id="A0A835LML7"/>
<comment type="caution">
    <text evidence="2">The sequence shown here is derived from an EMBL/GenBank/DDBJ whole genome shotgun (WGS) entry which is preliminary data.</text>
</comment>
<dbReference type="PANTHER" id="PTHR31917">
    <property type="entry name" value="AGENET DOMAIN-CONTAINING PROTEIN-RELATED"/>
    <property type="match status" value="1"/>
</dbReference>
<organism evidence="2 3">
    <name type="scientific">Coptis chinensis</name>
    <dbReference type="NCBI Taxonomy" id="261450"/>
    <lineage>
        <taxon>Eukaryota</taxon>
        <taxon>Viridiplantae</taxon>
        <taxon>Streptophyta</taxon>
        <taxon>Embryophyta</taxon>
        <taxon>Tracheophyta</taxon>
        <taxon>Spermatophyta</taxon>
        <taxon>Magnoliopsida</taxon>
        <taxon>Ranunculales</taxon>
        <taxon>Ranunculaceae</taxon>
        <taxon>Coptidoideae</taxon>
        <taxon>Coptis</taxon>
    </lineage>
</organism>
<accession>A0A835LML7</accession>
<reference evidence="2 3" key="1">
    <citation type="submission" date="2020-10" db="EMBL/GenBank/DDBJ databases">
        <title>The Coptis chinensis genome and diversification of protoberbering-type alkaloids.</title>
        <authorList>
            <person name="Wang B."/>
            <person name="Shu S."/>
            <person name="Song C."/>
            <person name="Liu Y."/>
        </authorList>
    </citation>
    <scope>NUCLEOTIDE SEQUENCE [LARGE SCALE GENOMIC DNA]</scope>
    <source>
        <strain evidence="2">HL-2020</strain>
        <tissue evidence="2">Leaf</tissue>
    </source>
</reference>
<dbReference type="EMBL" id="JADFTS010000008">
    <property type="protein sequence ID" value="KAF9592826.1"/>
    <property type="molecule type" value="Genomic_DNA"/>
</dbReference>
<evidence type="ECO:0000313" key="3">
    <source>
        <dbReference type="Proteomes" id="UP000631114"/>
    </source>
</evidence>
<feature type="domain" description="Agenet" evidence="1">
    <location>
        <begin position="15"/>
        <end position="87"/>
    </location>
</feature>
<dbReference type="Proteomes" id="UP000631114">
    <property type="component" value="Unassembled WGS sequence"/>
</dbReference>
<dbReference type="InterPro" id="IPR008395">
    <property type="entry name" value="Agenet-like_dom"/>
</dbReference>
<evidence type="ECO:0000313" key="2">
    <source>
        <dbReference type="EMBL" id="KAF9592826.1"/>
    </source>
</evidence>
<dbReference type="InterPro" id="IPR014002">
    <property type="entry name" value="Agenet_dom_plant"/>
</dbReference>
<dbReference type="Gene3D" id="2.30.30.140">
    <property type="match status" value="1"/>
</dbReference>
<dbReference type="OrthoDB" id="1247910at2759"/>
<dbReference type="SMART" id="SM00743">
    <property type="entry name" value="Agenet"/>
    <property type="match status" value="2"/>
</dbReference>
<gene>
    <name evidence="2" type="ORF">IFM89_017445</name>
</gene>
<keyword evidence="3" id="KW-1185">Reference proteome</keyword>